<dbReference type="Pfam" id="PF00355">
    <property type="entry name" value="Rieske"/>
    <property type="match status" value="1"/>
</dbReference>
<reference evidence="13 14" key="1">
    <citation type="submission" date="2017-05" db="EMBL/GenBank/DDBJ databases">
        <title>Biotechnological potential of actinobacteria isolated from South African environments.</title>
        <authorList>
            <person name="Le Roes-Hill M."/>
            <person name="Prins A."/>
            <person name="Durrell K.A."/>
        </authorList>
    </citation>
    <scope>NUCLEOTIDE SEQUENCE [LARGE SCALE GENOMIC DNA]</scope>
    <source>
        <strain evidence="13">BS2</strain>
    </source>
</reference>
<dbReference type="EMBL" id="NGFO01000002">
    <property type="protein sequence ID" value="OUC80538.1"/>
    <property type="molecule type" value="Genomic_DNA"/>
</dbReference>
<keyword evidence="7" id="KW-0411">Iron-sulfur</keyword>
<keyword evidence="8" id="KW-0443">Lipid metabolism</keyword>
<evidence type="ECO:0000256" key="2">
    <source>
        <dbReference type="ARBA" id="ARBA00022714"/>
    </source>
</evidence>
<keyword evidence="6" id="KW-0408">Iron</keyword>
<keyword evidence="5" id="KW-0560">Oxidoreductase</keyword>
<dbReference type="GO" id="GO:0008203">
    <property type="term" value="P:cholesterol metabolic process"/>
    <property type="evidence" value="ECO:0007669"/>
    <property type="project" value="InterPro"/>
</dbReference>
<dbReference type="OrthoDB" id="5243643at2"/>
<dbReference type="RefSeq" id="WP_086533685.1">
    <property type="nucleotide sequence ID" value="NZ_NGFO01000002.1"/>
</dbReference>
<name>A0A243QFK2_9ACTN</name>
<organism evidence="13 14">
    <name type="scientific">Gordonia lacunae</name>
    <dbReference type="NCBI Taxonomy" id="417102"/>
    <lineage>
        <taxon>Bacteria</taxon>
        <taxon>Bacillati</taxon>
        <taxon>Actinomycetota</taxon>
        <taxon>Actinomycetes</taxon>
        <taxon>Mycobacteriales</taxon>
        <taxon>Gordoniaceae</taxon>
        <taxon>Gordonia</taxon>
    </lineage>
</organism>
<dbReference type="Proteomes" id="UP000194632">
    <property type="component" value="Unassembled WGS sequence"/>
</dbReference>
<keyword evidence="14" id="KW-1185">Reference proteome</keyword>
<keyword evidence="2" id="KW-0001">2Fe-2S</keyword>
<feature type="region of interest" description="Disordered" evidence="11">
    <location>
        <begin position="205"/>
        <end position="232"/>
    </location>
</feature>
<keyword evidence="4" id="KW-0442">Lipid degradation</keyword>
<keyword evidence="8" id="KW-0753">Steroid metabolism</keyword>
<dbReference type="InterPro" id="IPR036922">
    <property type="entry name" value="Rieske_2Fe-2S_sf"/>
</dbReference>
<dbReference type="GO" id="GO:0016042">
    <property type="term" value="P:lipid catabolic process"/>
    <property type="evidence" value="ECO:0007669"/>
    <property type="project" value="UniProtKB-KW"/>
</dbReference>
<dbReference type="Gene3D" id="2.102.10.10">
    <property type="entry name" value="Rieske [2Fe-2S] iron-sulphur domain"/>
    <property type="match status" value="1"/>
</dbReference>
<evidence type="ECO:0000256" key="11">
    <source>
        <dbReference type="SAM" id="MobiDB-lite"/>
    </source>
</evidence>
<feature type="compositionally biased region" description="Polar residues" evidence="11">
    <location>
        <begin position="218"/>
        <end position="232"/>
    </location>
</feature>
<dbReference type="CDD" id="cd03531">
    <property type="entry name" value="Rieske_RO_Alpha_KSH"/>
    <property type="match status" value="1"/>
</dbReference>
<dbReference type="SUPFAM" id="SSF50022">
    <property type="entry name" value="ISP domain"/>
    <property type="match status" value="1"/>
</dbReference>
<dbReference type="InterPro" id="IPR045605">
    <property type="entry name" value="KshA-like_C"/>
</dbReference>
<protein>
    <recommendedName>
        <fullName evidence="9">Rieske-type oxygenase</fullName>
    </recommendedName>
</protein>
<dbReference type="PROSITE" id="PS51296">
    <property type="entry name" value="RIESKE"/>
    <property type="match status" value="1"/>
</dbReference>
<comment type="cofactor">
    <cofactor evidence="1">
        <name>Fe cation</name>
        <dbReference type="ChEBI" id="CHEBI:24875"/>
    </cofactor>
</comment>
<dbReference type="Pfam" id="PF19298">
    <property type="entry name" value="KshA_C"/>
    <property type="match status" value="1"/>
</dbReference>
<dbReference type="STRING" id="417102.CA982_02040"/>
<dbReference type="Gene3D" id="3.90.380.10">
    <property type="entry name" value="Naphthalene 1,2-dioxygenase Alpha Subunit, Chain A, domain 1"/>
    <property type="match status" value="1"/>
</dbReference>
<dbReference type="PANTHER" id="PTHR21266">
    <property type="entry name" value="IRON-SULFUR DOMAIN CONTAINING PROTEIN"/>
    <property type="match status" value="1"/>
</dbReference>
<evidence type="ECO:0000256" key="10">
    <source>
        <dbReference type="ARBA" id="ARBA00046982"/>
    </source>
</evidence>
<evidence type="ECO:0000259" key="12">
    <source>
        <dbReference type="PROSITE" id="PS51296"/>
    </source>
</evidence>
<evidence type="ECO:0000256" key="9">
    <source>
        <dbReference type="ARBA" id="ARBA00030944"/>
    </source>
</evidence>
<comment type="subunit">
    <text evidence="10">Homotrimer. The two-component system 3-ketosteroid-9-alpha-monooxygenase is composed of an oxygenase component KshA and a reductase component KshB.</text>
</comment>
<dbReference type="InterPro" id="IPR050584">
    <property type="entry name" value="Cholesterol_7-desaturase"/>
</dbReference>
<sequence>MSSTTDTRDEVRVIDAGAPPERFARGWHCLGLVRDFADGQPHQVAAFGTELVVFAGEDGTLNVLDAYCRHMGGNLAQGTVKGNTIACPFHDWRWRGDGKCAAIPYAKRVPPIARTRAWHTAEVSGQLFVWHDPQNGKPPAELAIPEIPTYGDPGWTDWVWNSIEVTGSHCREIVDNVVDMAHFFYVHYGMPTYFRNVFEGHTATQSMRTRPRPDAAGVSQSTNYSTESQSDATYHGPSYMIDKLWSGGRDPEGAPNIYLINCHYPISATSFRLQYGVIVEKPAGLADDQAEQIAQAVAKGVAIGFEQDVHIWKNKSRIDNPLLCEEDGPVYQLRRWYEQFYVDVEDVAPEMVNRFEYEIDTERALQSWQAEVDANIAAGRSALAPNLTTASADSAS</sequence>
<dbReference type="GO" id="GO:0004497">
    <property type="term" value="F:monooxygenase activity"/>
    <property type="evidence" value="ECO:0007669"/>
    <property type="project" value="UniProtKB-ARBA"/>
</dbReference>
<evidence type="ECO:0000256" key="6">
    <source>
        <dbReference type="ARBA" id="ARBA00023004"/>
    </source>
</evidence>
<keyword evidence="3" id="KW-0479">Metal-binding</keyword>
<evidence type="ECO:0000313" key="14">
    <source>
        <dbReference type="Proteomes" id="UP000194632"/>
    </source>
</evidence>
<feature type="domain" description="Rieske" evidence="12">
    <location>
        <begin position="27"/>
        <end position="129"/>
    </location>
</feature>
<evidence type="ECO:0000256" key="3">
    <source>
        <dbReference type="ARBA" id="ARBA00022723"/>
    </source>
</evidence>
<dbReference type="AlphaFoldDB" id="A0A243QFK2"/>
<dbReference type="GO" id="GO:0046872">
    <property type="term" value="F:metal ion binding"/>
    <property type="evidence" value="ECO:0007669"/>
    <property type="project" value="UniProtKB-KW"/>
</dbReference>
<proteinExistence type="predicted"/>
<dbReference type="SUPFAM" id="SSF55961">
    <property type="entry name" value="Bet v1-like"/>
    <property type="match status" value="1"/>
</dbReference>
<accession>A0A243QFK2</accession>
<evidence type="ECO:0000256" key="5">
    <source>
        <dbReference type="ARBA" id="ARBA00023002"/>
    </source>
</evidence>
<dbReference type="InterPro" id="IPR017941">
    <property type="entry name" value="Rieske_2Fe-2S"/>
</dbReference>
<evidence type="ECO:0000256" key="8">
    <source>
        <dbReference type="ARBA" id="ARBA00023221"/>
    </source>
</evidence>
<evidence type="ECO:0000313" key="13">
    <source>
        <dbReference type="EMBL" id="OUC80538.1"/>
    </source>
</evidence>
<comment type="caution">
    <text evidence="13">The sequence shown here is derived from an EMBL/GenBank/DDBJ whole genome shotgun (WGS) entry which is preliminary data.</text>
</comment>
<evidence type="ECO:0000256" key="1">
    <source>
        <dbReference type="ARBA" id="ARBA00001962"/>
    </source>
</evidence>
<dbReference type="GO" id="GO:0016705">
    <property type="term" value="F:oxidoreductase activity, acting on paired donors, with incorporation or reduction of molecular oxygen"/>
    <property type="evidence" value="ECO:0007669"/>
    <property type="project" value="UniProtKB-ARBA"/>
</dbReference>
<gene>
    <name evidence="13" type="ORF">CA982_02040</name>
</gene>
<dbReference type="GO" id="GO:0051537">
    <property type="term" value="F:2 iron, 2 sulfur cluster binding"/>
    <property type="evidence" value="ECO:0007669"/>
    <property type="project" value="UniProtKB-KW"/>
</dbReference>
<evidence type="ECO:0000256" key="4">
    <source>
        <dbReference type="ARBA" id="ARBA00022963"/>
    </source>
</evidence>
<dbReference type="PANTHER" id="PTHR21266:SF60">
    <property type="entry name" value="3-KETOSTEROID-9-ALPHA-MONOOXYGENASE, OXYGENASE COMPONENT"/>
    <property type="match status" value="1"/>
</dbReference>
<evidence type="ECO:0000256" key="7">
    <source>
        <dbReference type="ARBA" id="ARBA00023014"/>
    </source>
</evidence>